<reference evidence="1" key="1">
    <citation type="submission" date="2022-03" db="EMBL/GenBank/DDBJ databases">
        <authorList>
            <person name="Martin H S."/>
        </authorList>
    </citation>
    <scope>NUCLEOTIDE SEQUENCE</scope>
</reference>
<feature type="non-terminal residue" evidence="1">
    <location>
        <position position="139"/>
    </location>
</feature>
<sequence>MPRPDMLALGGSAPRVPLDDWFRCRPLSLARTGRPSRAHGLSLDARGVNVLVGNTHEGLWSPTCIVGVSSSRIFFKRGPVRRRPPECRVRIRFMRFFLSDNEPSGEDYRGRCRRRFDKQFSLMTCFTARPRFYYATRRL</sequence>
<dbReference type="EMBL" id="OW152826">
    <property type="protein sequence ID" value="CAH2042657.1"/>
    <property type="molecule type" value="Genomic_DNA"/>
</dbReference>
<proteinExistence type="predicted"/>
<name>A0ABN8I1G1_9NEOP</name>
<organism evidence="1 2">
    <name type="scientific">Iphiclides podalirius</name>
    <name type="common">scarce swallowtail</name>
    <dbReference type="NCBI Taxonomy" id="110791"/>
    <lineage>
        <taxon>Eukaryota</taxon>
        <taxon>Metazoa</taxon>
        <taxon>Ecdysozoa</taxon>
        <taxon>Arthropoda</taxon>
        <taxon>Hexapoda</taxon>
        <taxon>Insecta</taxon>
        <taxon>Pterygota</taxon>
        <taxon>Neoptera</taxon>
        <taxon>Endopterygota</taxon>
        <taxon>Lepidoptera</taxon>
        <taxon>Glossata</taxon>
        <taxon>Ditrysia</taxon>
        <taxon>Papilionoidea</taxon>
        <taxon>Papilionidae</taxon>
        <taxon>Papilioninae</taxon>
        <taxon>Iphiclides</taxon>
    </lineage>
</organism>
<gene>
    <name evidence="1" type="ORF">IPOD504_LOCUS3988</name>
</gene>
<evidence type="ECO:0000313" key="2">
    <source>
        <dbReference type="Proteomes" id="UP000837857"/>
    </source>
</evidence>
<keyword evidence="2" id="KW-1185">Reference proteome</keyword>
<dbReference type="Proteomes" id="UP000837857">
    <property type="component" value="Chromosome 14"/>
</dbReference>
<accession>A0ABN8I1G1</accession>
<evidence type="ECO:0000313" key="1">
    <source>
        <dbReference type="EMBL" id="CAH2042657.1"/>
    </source>
</evidence>
<protein>
    <submittedName>
        <fullName evidence="1">Uncharacterized protein</fullName>
    </submittedName>
</protein>